<keyword evidence="2" id="KW-1185">Reference proteome</keyword>
<dbReference type="InterPro" id="IPR038781">
    <property type="entry name" value="C365.16-ike"/>
</dbReference>
<evidence type="ECO:0000313" key="1">
    <source>
        <dbReference type="EMBL" id="KUM60444.1"/>
    </source>
</evidence>
<organism evidence="1 2">
    <name type="scientific">Penicillium freii</name>
    <dbReference type="NCBI Taxonomy" id="48697"/>
    <lineage>
        <taxon>Eukaryota</taxon>
        <taxon>Fungi</taxon>
        <taxon>Dikarya</taxon>
        <taxon>Ascomycota</taxon>
        <taxon>Pezizomycotina</taxon>
        <taxon>Eurotiomycetes</taxon>
        <taxon>Eurotiomycetidae</taxon>
        <taxon>Eurotiales</taxon>
        <taxon>Aspergillaceae</taxon>
        <taxon>Penicillium</taxon>
    </lineage>
</organism>
<reference evidence="1 2" key="1">
    <citation type="submission" date="2015-10" db="EMBL/GenBank/DDBJ databases">
        <title>Genome sequencing of Penicillium freii.</title>
        <authorList>
            <person name="Nguyen H.D."/>
            <person name="Visagie C.M."/>
            <person name="Seifert K.A."/>
        </authorList>
    </citation>
    <scope>NUCLEOTIDE SEQUENCE [LARGE SCALE GENOMIC DNA]</scope>
    <source>
        <strain evidence="1 2">DAOM 242723</strain>
    </source>
</reference>
<name>A0A101MH36_PENFR</name>
<protein>
    <submittedName>
        <fullName evidence="1">Uncharacterized protein</fullName>
    </submittedName>
</protein>
<dbReference type="PANTHER" id="PTHR37845">
    <property type="entry name" value="SEQUENCE ORPHAN"/>
    <property type="match status" value="1"/>
</dbReference>
<dbReference type="Proteomes" id="UP000055045">
    <property type="component" value="Unassembled WGS sequence"/>
</dbReference>
<dbReference type="EMBL" id="LLXE01000174">
    <property type="protein sequence ID" value="KUM60444.1"/>
    <property type="molecule type" value="Genomic_DNA"/>
</dbReference>
<comment type="caution">
    <text evidence="1">The sequence shown here is derived from an EMBL/GenBank/DDBJ whole genome shotgun (WGS) entry which is preliminary data.</text>
</comment>
<sequence>MAAVRISAASGGHPVLVSGWIRKCTPIHIIFEVDKDETRNYALQIIIMQQEALSSAARWGSPELGQLAGDLAAAAASASLVTSAVAIIDRSLVEQAAFKQPILRGLRRHALGALRQPGLFVFQRPFGIVWALYAATYSVANVTDTISRKLEITAAGTITFATTMMANVPLALWKDIRFAQEYGTGRGPDAKTLNTPISVPLQNKSLARTAAAIFLIRDGVTIFGSFTLAPWLSDAIPDRLATHPHAKPIITQLTVPVLTQLVATPLHLLALDMYTRQYTMPFLERVKHSQQYLPSSTFLRCVRIIPAFGIGCLTNIELRSAFHAKVSS</sequence>
<evidence type="ECO:0000313" key="2">
    <source>
        <dbReference type="Proteomes" id="UP000055045"/>
    </source>
</evidence>
<dbReference type="PANTHER" id="PTHR37845:SF1">
    <property type="entry name" value="SEQUENCE ORPHAN"/>
    <property type="match status" value="1"/>
</dbReference>
<proteinExistence type="predicted"/>
<dbReference type="AlphaFoldDB" id="A0A101MH36"/>
<gene>
    <name evidence="1" type="ORF">ACN42_g6686</name>
</gene>
<accession>A0A101MH36</accession>
<dbReference type="GO" id="GO:0005739">
    <property type="term" value="C:mitochondrion"/>
    <property type="evidence" value="ECO:0007669"/>
    <property type="project" value="TreeGrafter"/>
</dbReference>